<proteinExistence type="predicted"/>
<dbReference type="Proteomes" id="UP000887226">
    <property type="component" value="Unassembled WGS sequence"/>
</dbReference>
<evidence type="ECO:0000313" key="2">
    <source>
        <dbReference type="Proteomes" id="UP000887226"/>
    </source>
</evidence>
<protein>
    <submittedName>
        <fullName evidence="1">Uncharacterized protein</fullName>
    </submittedName>
</protein>
<evidence type="ECO:0000313" key="1">
    <source>
        <dbReference type="EMBL" id="KAG9247008.1"/>
    </source>
</evidence>
<dbReference type="AlphaFoldDB" id="A0A9P7Z8V1"/>
<gene>
    <name evidence="1" type="ORF">BJ878DRAFT_232539</name>
</gene>
<accession>A0A9P7Z8V1</accession>
<comment type="caution">
    <text evidence="1">The sequence shown here is derived from an EMBL/GenBank/DDBJ whole genome shotgun (WGS) entry which is preliminary data.</text>
</comment>
<keyword evidence="2" id="KW-1185">Reference proteome</keyword>
<sequence length="91" mass="9893">MAKNEIVQPVSFMHTHYDKLTNLEAGKHNDITLTDIKGAVGAISIADGNNTRSTNVACILNDILYPEVQKKFKAEIDTVTAVHSIANIRGS</sequence>
<name>A0A9P7Z8V1_9HELO</name>
<reference evidence="1" key="1">
    <citation type="journal article" date="2021" name="IMA Fungus">
        <title>Genomic characterization of three marine fungi, including Emericellopsis atlantica sp. nov. with signatures of a generalist lifestyle and marine biomass degradation.</title>
        <authorList>
            <person name="Hagestad O.C."/>
            <person name="Hou L."/>
            <person name="Andersen J.H."/>
            <person name="Hansen E.H."/>
            <person name="Altermark B."/>
            <person name="Li C."/>
            <person name="Kuhnert E."/>
            <person name="Cox R.J."/>
            <person name="Crous P.W."/>
            <person name="Spatafora J.W."/>
            <person name="Lail K."/>
            <person name="Amirebrahimi M."/>
            <person name="Lipzen A."/>
            <person name="Pangilinan J."/>
            <person name="Andreopoulos W."/>
            <person name="Hayes R.D."/>
            <person name="Ng V."/>
            <person name="Grigoriev I.V."/>
            <person name="Jackson S.A."/>
            <person name="Sutton T.D.S."/>
            <person name="Dobson A.D.W."/>
            <person name="Rama T."/>
        </authorList>
    </citation>
    <scope>NUCLEOTIDE SEQUENCE</scope>
    <source>
        <strain evidence="1">TRa3180A</strain>
    </source>
</reference>
<dbReference type="OrthoDB" id="1103324at2759"/>
<organism evidence="1 2">
    <name type="scientific">Calycina marina</name>
    <dbReference type="NCBI Taxonomy" id="1763456"/>
    <lineage>
        <taxon>Eukaryota</taxon>
        <taxon>Fungi</taxon>
        <taxon>Dikarya</taxon>
        <taxon>Ascomycota</taxon>
        <taxon>Pezizomycotina</taxon>
        <taxon>Leotiomycetes</taxon>
        <taxon>Helotiales</taxon>
        <taxon>Pezizellaceae</taxon>
        <taxon>Calycina</taxon>
    </lineage>
</organism>
<dbReference type="EMBL" id="MU253785">
    <property type="protein sequence ID" value="KAG9247008.1"/>
    <property type="molecule type" value="Genomic_DNA"/>
</dbReference>